<name>A0A1Y2LC93_9PROT</name>
<evidence type="ECO:0000256" key="2">
    <source>
        <dbReference type="ARBA" id="ARBA00023054"/>
    </source>
</evidence>
<evidence type="ECO:0000256" key="1">
    <source>
        <dbReference type="ARBA" id="ARBA00004196"/>
    </source>
</evidence>
<reference evidence="5 6" key="1">
    <citation type="submission" date="2014-03" db="EMBL/GenBank/DDBJ databases">
        <title>The draft genome sequence of Thalassospira alkalitolerans JCM 18968.</title>
        <authorList>
            <person name="Lai Q."/>
            <person name="Shao Z."/>
        </authorList>
    </citation>
    <scope>NUCLEOTIDE SEQUENCE [LARGE SCALE GENOMIC DNA]</scope>
    <source>
        <strain evidence="5 6">JCM 18968</strain>
    </source>
</reference>
<dbReference type="GO" id="GO:0030313">
    <property type="term" value="C:cell envelope"/>
    <property type="evidence" value="ECO:0007669"/>
    <property type="project" value="UniProtKB-SubCell"/>
</dbReference>
<feature type="domain" description="YknX-like beta-barrel" evidence="4">
    <location>
        <begin position="279"/>
        <end position="361"/>
    </location>
</feature>
<evidence type="ECO:0000259" key="4">
    <source>
        <dbReference type="Pfam" id="PF25990"/>
    </source>
</evidence>
<comment type="caution">
    <text evidence="5">The sequence shown here is derived from an EMBL/GenBank/DDBJ whole genome shotgun (WGS) entry which is preliminary data.</text>
</comment>
<proteinExistence type="predicted"/>
<dbReference type="Gene3D" id="2.40.30.170">
    <property type="match status" value="1"/>
</dbReference>
<dbReference type="Pfam" id="PF25990">
    <property type="entry name" value="Beta-barrel_YknX"/>
    <property type="match status" value="1"/>
</dbReference>
<protein>
    <recommendedName>
        <fullName evidence="4">YknX-like beta-barrel domain-containing protein</fullName>
    </recommendedName>
</protein>
<comment type="subcellular location">
    <subcellularLocation>
        <location evidence="1">Cell envelope</location>
    </subcellularLocation>
</comment>
<keyword evidence="2 3" id="KW-0175">Coiled coil</keyword>
<dbReference type="STRING" id="1293890.TALK_08240"/>
<keyword evidence="6" id="KW-1185">Reference proteome</keyword>
<dbReference type="InterPro" id="IPR050465">
    <property type="entry name" value="UPF0194_transport"/>
</dbReference>
<evidence type="ECO:0000313" key="5">
    <source>
        <dbReference type="EMBL" id="OSQ48273.1"/>
    </source>
</evidence>
<gene>
    <name evidence="5" type="ORF">TALK_08240</name>
</gene>
<dbReference type="Proteomes" id="UP000193396">
    <property type="component" value="Unassembled WGS sequence"/>
</dbReference>
<dbReference type="InterPro" id="IPR058636">
    <property type="entry name" value="Beta-barrel_YknX"/>
</dbReference>
<dbReference type="PANTHER" id="PTHR32347">
    <property type="entry name" value="EFFLUX SYSTEM COMPONENT YKNX-RELATED"/>
    <property type="match status" value="1"/>
</dbReference>
<sequence length="434" mass="47492">MGGFASTRRKFVFFLALGLLILCLVAGAWFLPSGELTQSSASMARGEEWMRVNPQAKTLQLDIEGTISAGKSLVIAGPFDGVIQESLVRMGDQVDTGDVLLVMDTTEIMRSYRDAQSAFLKASMAVDVLKNWGVSPKVMRAKRALETTEASLASLEQQVVELKRLLDLGIIPRNEYEGIVDRRNSERDAVKGAREELEVIMAQGDEEGRFLAQLELDNAEATLQDLDRQLANTTVTAEFSGIVVRPPVEEDARLPVSLDAGTHVHKGTALFSIADTSRFVVTGTVDEIDVNRVRPGQRVIITSDVFPGREISGEIISVSAEASLNQNGARMPSFEVVSVFSVDDENLHKAIRIGMSARMTIETYTNPETIIILPSAVIETVDGYQARIRRDGQIMMVDIELGNSFPSGVEVLSGLRRGDEVQLSQINHENTPMP</sequence>
<accession>A0A1Y2LC93</accession>
<dbReference type="EMBL" id="JFKB01000005">
    <property type="protein sequence ID" value="OSQ48273.1"/>
    <property type="molecule type" value="Genomic_DNA"/>
</dbReference>
<organism evidence="5 6">
    <name type="scientific">Thalassospira alkalitolerans</name>
    <dbReference type="NCBI Taxonomy" id="1293890"/>
    <lineage>
        <taxon>Bacteria</taxon>
        <taxon>Pseudomonadati</taxon>
        <taxon>Pseudomonadota</taxon>
        <taxon>Alphaproteobacteria</taxon>
        <taxon>Rhodospirillales</taxon>
        <taxon>Thalassospiraceae</taxon>
        <taxon>Thalassospira</taxon>
    </lineage>
</organism>
<feature type="coiled-coil region" evidence="3">
    <location>
        <begin position="138"/>
        <end position="165"/>
    </location>
</feature>
<feature type="coiled-coil region" evidence="3">
    <location>
        <begin position="209"/>
        <end position="236"/>
    </location>
</feature>
<dbReference type="Gene3D" id="2.40.50.100">
    <property type="match status" value="1"/>
</dbReference>
<dbReference type="AlphaFoldDB" id="A0A1Y2LC93"/>
<evidence type="ECO:0000256" key="3">
    <source>
        <dbReference type="SAM" id="Coils"/>
    </source>
</evidence>
<evidence type="ECO:0000313" key="6">
    <source>
        <dbReference type="Proteomes" id="UP000193396"/>
    </source>
</evidence>